<evidence type="ECO:0000313" key="2">
    <source>
        <dbReference type="EMBL" id="AIX97826.1"/>
    </source>
</evidence>
<dbReference type="SUPFAM" id="SSF100910">
    <property type="entry name" value="Chemosensory protein Csp2"/>
    <property type="match status" value="1"/>
</dbReference>
<proteinExistence type="evidence at transcript level"/>
<dbReference type="OrthoDB" id="7256944at2759"/>
<evidence type="ECO:0000256" key="1">
    <source>
        <dbReference type="SAM" id="SignalP"/>
    </source>
</evidence>
<reference evidence="2" key="1">
    <citation type="submission" date="2014-08" db="EMBL/GenBank/DDBJ databases">
        <title>Putative chemosensory protein genes in Cnaphalocrocis medinalis.</title>
        <authorList>
            <person name="Liu S."/>
        </authorList>
    </citation>
    <scope>NUCLEOTIDE SEQUENCE</scope>
    <source>
        <strain evidence="2">HF</strain>
    </source>
</reference>
<dbReference type="AlphaFoldDB" id="A0A0A1CP47"/>
<dbReference type="Gene3D" id="1.10.2080.10">
    <property type="entry name" value="Insect odorant-binding protein A10/Ejaculatory bulb-specific protein 3"/>
    <property type="match status" value="1"/>
</dbReference>
<sequence length="123" mass="13855">MMKFATALVLAVCVGLAVGETYSTENDDFDIEALVKNPEEFQKFSGCFLDKNECDAVSGDFKKDIPEAFEQACAKCTDAQKHLFNRFLSALKDKRPQDFEDFKKKYDPEAKYYAALEKAVAKA</sequence>
<dbReference type="InterPro" id="IPR005055">
    <property type="entry name" value="A10/PebIII"/>
</dbReference>
<dbReference type="PANTHER" id="PTHR11257:SF13">
    <property type="entry name" value="GEO07322P1"/>
    <property type="match status" value="1"/>
</dbReference>
<dbReference type="InterPro" id="IPR036682">
    <property type="entry name" value="OS_D_A10/PebIII_sf"/>
</dbReference>
<dbReference type="Pfam" id="PF03392">
    <property type="entry name" value="OS-D"/>
    <property type="match status" value="1"/>
</dbReference>
<dbReference type="PANTHER" id="PTHR11257">
    <property type="entry name" value="CHEMOSENSORY PROTEIN-RELATED"/>
    <property type="match status" value="1"/>
</dbReference>
<organism evidence="2">
    <name type="scientific">Cnaphalocrocis medinalis</name>
    <name type="common">Rice leaffolder moth</name>
    <dbReference type="NCBI Taxonomy" id="437488"/>
    <lineage>
        <taxon>Eukaryota</taxon>
        <taxon>Metazoa</taxon>
        <taxon>Ecdysozoa</taxon>
        <taxon>Arthropoda</taxon>
        <taxon>Hexapoda</taxon>
        <taxon>Insecta</taxon>
        <taxon>Pterygota</taxon>
        <taxon>Neoptera</taxon>
        <taxon>Endopterygota</taxon>
        <taxon>Lepidoptera</taxon>
        <taxon>Glossata</taxon>
        <taxon>Ditrysia</taxon>
        <taxon>Pyraloidea</taxon>
        <taxon>Crambidae</taxon>
        <taxon>Pyraustinae</taxon>
        <taxon>Cnaphalocrocis</taxon>
    </lineage>
</organism>
<protein>
    <submittedName>
        <fullName evidence="2">Chemosensory protein</fullName>
    </submittedName>
</protein>
<dbReference type="EMBL" id="KM365191">
    <property type="protein sequence ID" value="AIX97826.1"/>
    <property type="molecule type" value="mRNA"/>
</dbReference>
<feature type="chain" id="PRO_5001981373" evidence="1">
    <location>
        <begin position="20"/>
        <end position="123"/>
    </location>
</feature>
<gene>
    <name evidence="2" type="primary">CSP7</name>
</gene>
<name>A0A0A1CP47_CNAME</name>
<keyword evidence="1" id="KW-0732">Signal</keyword>
<accession>A0A0A1CP47</accession>
<feature type="signal peptide" evidence="1">
    <location>
        <begin position="1"/>
        <end position="19"/>
    </location>
</feature>